<evidence type="ECO:0000313" key="2">
    <source>
        <dbReference type="EMBL" id="CAI3945140.1"/>
    </source>
</evidence>
<dbReference type="Proteomes" id="UP001154259">
    <property type="component" value="Unassembled WGS sequence"/>
</dbReference>
<evidence type="ECO:0000313" key="1">
    <source>
        <dbReference type="EMBL" id="CAI3922849.1"/>
    </source>
</evidence>
<dbReference type="AlphaFoldDB" id="A0A9W4X728"/>
<keyword evidence="4" id="KW-1185">Reference proteome</keyword>
<sequence length="67" mass="7787">MLQATHKLTAYISINLLIYFGVTRQKTRVVKTHNAAFIEGHYIEIWSDPNDEFSSSTRPCGRTPFKW</sequence>
<dbReference type="Proteomes" id="UP001154255">
    <property type="component" value="Unassembled WGS sequence"/>
</dbReference>
<evidence type="ECO:0000313" key="3">
    <source>
        <dbReference type="Proteomes" id="UP001154255"/>
    </source>
</evidence>
<evidence type="ECO:0000313" key="4">
    <source>
        <dbReference type="Proteomes" id="UP001154259"/>
    </source>
</evidence>
<name>A0A9W4X728_9PROT</name>
<comment type="caution">
    <text evidence="2">The sequence shown here is derived from an EMBL/GenBank/DDBJ whole genome shotgun (WGS) entry which is preliminary data.</text>
</comment>
<dbReference type="EMBL" id="CAMXCS010000001">
    <property type="protein sequence ID" value="CAI3922849.1"/>
    <property type="molecule type" value="Genomic_DNA"/>
</dbReference>
<organism evidence="2 3">
    <name type="scientific">Commensalibacter communis</name>
    <dbReference type="NCBI Taxonomy" id="2972786"/>
    <lineage>
        <taxon>Bacteria</taxon>
        <taxon>Pseudomonadati</taxon>
        <taxon>Pseudomonadota</taxon>
        <taxon>Alphaproteobacteria</taxon>
        <taxon>Acetobacterales</taxon>
        <taxon>Acetobacteraceae</taxon>
    </lineage>
</organism>
<accession>A0A9W4X728</accession>
<reference evidence="2" key="1">
    <citation type="submission" date="2022-10" db="EMBL/GenBank/DDBJ databases">
        <authorList>
            <person name="Botero Cardona J."/>
        </authorList>
    </citation>
    <scope>NUCLEOTIDE SEQUENCE</scope>
    <source>
        <strain evidence="2">LMG 31819</strain>
        <strain evidence="1">R-53529</strain>
    </source>
</reference>
<proteinExistence type="predicted"/>
<dbReference type="EMBL" id="CAMXCM010000003">
    <property type="protein sequence ID" value="CAI3945140.1"/>
    <property type="molecule type" value="Genomic_DNA"/>
</dbReference>
<protein>
    <submittedName>
        <fullName evidence="2">Uncharacterized protein</fullName>
    </submittedName>
</protein>
<gene>
    <name evidence="1" type="ORF">R53529_LOCUS43</name>
    <name evidence="2" type="ORF">R53530_LOCUS1473</name>
</gene>